<evidence type="ECO:0000313" key="3">
    <source>
        <dbReference type="Proteomes" id="UP001169006"/>
    </source>
</evidence>
<comment type="caution">
    <text evidence="2">The sequence shown here is derived from an EMBL/GenBank/DDBJ whole genome shotgun (WGS) entry which is preliminary data.</text>
</comment>
<evidence type="ECO:0000313" key="2">
    <source>
        <dbReference type="EMBL" id="MDO1581507.1"/>
    </source>
</evidence>
<feature type="compositionally biased region" description="Low complexity" evidence="1">
    <location>
        <begin position="148"/>
        <end position="171"/>
    </location>
</feature>
<accession>A0ABT8SSW0</accession>
<dbReference type="EMBL" id="JAUKWQ010000001">
    <property type="protein sequence ID" value="MDO1581507.1"/>
    <property type="molecule type" value="Genomic_DNA"/>
</dbReference>
<sequence length="345" mass="37973">MGLTVDRYRELEQPQALRRKDVVLMATVTSFEELEHPTKSELRQFAELFAPLFNASSDEARRQAVAALSRSAHVPSAVAFFIASQPIAVSAPFLIHSPCLDDETLVTIARTQGGEHARTIVQRENLSTTVVDALVGLRHARSVAKSVTKPAAKHAAATPALSEAAPELAEAAESEGRHLREEALRTQIKQLAAHLSRPSSDRLGLRTITTVQEALLVRFARGREADSFATTLADTLSASRWLAERIMLDISGHQLATTLKGLGAGLEESLFILERFYSHLREIIGDVCRSQILWDTLDAEECAARIEAWRRADQYTYATPVQKPDAAEPVVRTSASQRPKLRAVR</sequence>
<feature type="region of interest" description="Disordered" evidence="1">
    <location>
        <begin position="148"/>
        <end position="176"/>
    </location>
</feature>
<dbReference type="Proteomes" id="UP001169006">
    <property type="component" value="Unassembled WGS sequence"/>
</dbReference>
<reference evidence="2" key="1">
    <citation type="journal article" date="2015" name="Int. J. Syst. Evol. Microbiol.">
        <title>Rhizobium oryzicola sp. nov., potential plant-growth-promoting endophytic bacteria isolated from rice roots.</title>
        <authorList>
            <person name="Zhang X.X."/>
            <person name="Gao J.S."/>
            <person name="Cao Y.H."/>
            <person name="Sheirdil R.A."/>
            <person name="Wang X.C."/>
            <person name="Zhang L."/>
        </authorList>
    </citation>
    <scope>NUCLEOTIDE SEQUENCE</scope>
    <source>
        <strain evidence="2">05753</strain>
    </source>
</reference>
<feature type="region of interest" description="Disordered" evidence="1">
    <location>
        <begin position="326"/>
        <end position="345"/>
    </location>
</feature>
<gene>
    <name evidence="2" type="ORF">Q2T52_05295</name>
</gene>
<dbReference type="Pfam" id="PF10098">
    <property type="entry name" value="DUF2336"/>
    <property type="match status" value="1"/>
</dbReference>
<protein>
    <submittedName>
        <fullName evidence="2">DUF2336 domain-containing protein</fullName>
    </submittedName>
</protein>
<reference evidence="2" key="2">
    <citation type="submission" date="2023-07" db="EMBL/GenBank/DDBJ databases">
        <authorList>
            <person name="Sun H."/>
        </authorList>
    </citation>
    <scope>NUCLEOTIDE SEQUENCE</scope>
    <source>
        <strain evidence="2">05753</strain>
    </source>
</reference>
<proteinExistence type="predicted"/>
<keyword evidence="3" id="KW-1185">Reference proteome</keyword>
<organism evidence="2 3">
    <name type="scientific">Rhizobium oryzicola</name>
    <dbReference type="NCBI Taxonomy" id="1232668"/>
    <lineage>
        <taxon>Bacteria</taxon>
        <taxon>Pseudomonadati</taxon>
        <taxon>Pseudomonadota</taxon>
        <taxon>Alphaproteobacteria</taxon>
        <taxon>Hyphomicrobiales</taxon>
        <taxon>Rhizobiaceae</taxon>
        <taxon>Rhizobium/Agrobacterium group</taxon>
        <taxon>Rhizobium</taxon>
    </lineage>
</organism>
<evidence type="ECO:0000256" key="1">
    <source>
        <dbReference type="SAM" id="MobiDB-lite"/>
    </source>
</evidence>
<name>A0ABT8SSW0_9HYPH</name>
<dbReference type="InterPro" id="IPR019285">
    <property type="entry name" value="DUF2336"/>
</dbReference>